<dbReference type="STRING" id="504797.SAMN05421678_103457"/>
<evidence type="ECO:0000256" key="6">
    <source>
        <dbReference type="ARBA" id="ARBA00022989"/>
    </source>
</evidence>
<evidence type="ECO:0000313" key="12">
    <source>
        <dbReference type="Proteomes" id="UP000199052"/>
    </source>
</evidence>
<reference evidence="11 12" key="1">
    <citation type="submission" date="2016-10" db="EMBL/GenBank/DDBJ databases">
        <authorList>
            <person name="de Groot N.N."/>
        </authorList>
    </citation>
    <scope>NUCLEOTIDE SEQUENCE [LARGE SCALE GENOMIC DNA]</scope>
    <source>
        <strain evidence="11 12">CPCC 202808</strain>
    </source>
</reference>
<keyword evidence="4 8" id="KW-0812">Transmembrane</keyword>
<comment type="caution">
    <text evidence="8">Lacks conserved residue(s) required for the propagation of feature annotation.</text>
</comment>
<keyword evidence="6 8" id="KW-1133">Transmembrane helix</keyword>
<dbReference type="Proteomes" id="UP000533017">
    <property type="component" value="Unassembled WGS sequence"/>
</dbReference>
<feature type="transmembrane region" description="Helical" evidence="8">
    <location>
        <begin position="30"/>
        <end position="50"/>
    </location>
</feature>
<keyword evidence="8" id="KW-1003">Cell membrane</keyword>
<dbReference type="PANTHER" id="PTHR11434:SF16">
    <property type="entry name" value="NADH-UBIQUINONE OXIDOREDUCTASE CHAIN 4L"/>
    <property type="match status" value="1"/>
</dbReference>
<dbReference type="Proteomes" id="UP000199052">
    <property type="component" value="Unassembled WGS sequence"/>
</dbReference>
<name>A0A1I2NMT4_9ACTN</name>
<keyword evidence="8" id="KW-0520">NAD</keyword>
<dbReference type="HAMAP" id="MF_01456">
    <property type="entry name" value="NDH1_NuoK"/>
    <property type="match status" value="1"/>
</dbReference>
<comment type="subunit">
    <text evidence="8">NDH-1 is composed of 14 different subunits. Subunits NuoA, H, J, K, L, M, N constitute the membrane sector of the complex.</text>
</comment>
<evidence type="ECO:0000256" key="5">
    <source>
        <dbReference type="ARBA" id="ARBA00022719"/>
    </source>
</evidence>
<evidence type="ECO:0000313" key="10">
    <source>
        <dbReference type="EMBL" id="NYH85435.1"/>
    </source>
</evidence>
<dbReference type="GO" id="GO:0050136">
    <property type="term" value="F:NADH dehydrogenase (quinone) (non-electrogenic) activity"/>
    <property type="evidence" value="ECO:0007669"/>
    <property type="project" value="UniProtKB-UniRule"/>
</dbReference>
<dbReference type="GO" id="GO:0030964">
    <property type="term" value="C:NADH dehydrogenase complex"/>
    <property type="evidence" value="ECO:0007669"/>
    <property type="project" value="TreeGrafter"/>
</dbReference>
<evidence type="ECO:0000256" key="8">
    <source>
        <dbReference type="HAMAP-Rule" id="MF_01456"/>
    </source>
</evidence>
<dbReference type="InterPro" id="IPR001133">
    <property type="entry name" value="NADH_UbQ_OxRdtase_chain4L/K"/>
</dbReference>
<keyword evidence="13" id="KW-1185">Reference proteome</keyword>
<feature type="transmembrane region" description="Helical" evidence="8">
    <location>
        <begin position="62"/>
        <end position="85"/>
    </location>
</feature>
<dbReference type="Gene3D" id="1.10.287.3510">
    <property type="match status" value="1"/>
</dbReference>
<dbReference type="InterPro" id="IPR039428">
    <property type="entry name" value="NUOK/Mnh_C1-like"/>
</dbReference>
<comment type="subcellular location">
    <subcellularLocation>
        <location evidence="8">Cell membrane</location>
        <topology evidence="8">Multi-pass membrane protein</topology>
    </subcellularLocation>
    <subcellularLocation>
        <location evidence="1">Membrane</location>
        <topology evidence="1">Multi-pass membrane protein</topology>
    </subcellularLocation>
</comment>
<comment type="similarity">
    <text evidence="2 8">Belongs to the complex I subunit 4L family.</text>
</comment>
<evidence type="ECO:0000313" key="11">
    <source>
        <dbReference type="EMBL" id="SFG05194.1"/>
    </source>
</evidence>
<comment type="catalytic activity">
    <reaction evidence="8">
        <text>a quinone + NADH + 5 H(+)(in) = a quinol + NAD(+) + 4 H(+)(out)</text>
        <dbReference type="Rhea" id="RHEA:57888"/>
        <dbReference type="ChEBI" id="CHEBI:15378"/>
        <dbReference type="ChEBI" id="CHEBI:24646"/>
        <dbReference type="ChEBI" id="CHEBI:57540"/>
        <dbReference type="ChEBI" id="CHEBI:57945"/>
        <dbReference type="ChEBI" id="CHEBI:132124"/>
    </reaction>
</comment>
<dbReference type="Pfam" id="PF00420">
    <property type="entry name" value="Oxidored_q2"/>
    <property type="match status" value="1"/>
</dbReference>
<dbReference type="NCBIfam" id="NF004320">
    <property type="entry name" value="PRK05715.1-2"/>
    <property type="match status" value="1"/>
</dbReference>
<evidence type="ECO:0000256" key="2">
    <source>
        <dbReference type="ARBA" id="ARBA00010519"/>
    </source>
</evidence>
<keyword evidence="5 8" id="KW-0874">Quinone</keyword>
<evidence type="ECO:0000256" key="3">
    <source>
        <dbReference type="ARBA" id="ARBA00022448"/>
    </source>
</evidence>
<proteinExistence type="inferred from homology"/>
<dbReference type="PANTHER" id="PTHR11434">
    <property type="entry name" value="NADH-UBIQUINONE OXIDOREDUCTASE SUBUNIT ND4L"/>
    <property type="match status" value="1"/>
</dbReference>
<accession>A0A1I2NMT4</accession>
<organism evidence="11 12">
    <name type="scientific">Actinopolymorpha cephalotaxi</name>
    <dbReference type="NCBI Taxonomy" id="504797"/>
    <lineage>
        <taxon>Bacteria</taxon>
        <taxon>Bacillati</taxon>
        <taxon>Actinomycetota</taxon>
        <taxon>Actinomycetes</taxon>
        <taxon>Propionibacteriales</taxon>
        <taxon>Actinopolymorphaceae</taxon>
        <taxon>Actinopolymorpha</taxon>
    </lineage>
</organism>
<sequence length="149" mass="16035">MPLLFPLVVAALLFAIGVYAVLVRRNAILVLMGVELMLNAVNLNLVAFDAWHRDALHGGQILTLFTITIAAAEIGLGLAIVLLVFRTRGQVDVDAVRELADRDRADEHVAEAERAEAAELAEIAERAEAERAGSGRVEAERPTTAEAGR</sequence>
<dbReference type="EMBL" id="JACBZA010000001">
    <property type="protein sequence ID" value="NYH85435.1"/>
    <property type="molecule type" value="Genomic_DNA"/>
</dbReference>
<gene>
    <name evidence="8" type="primary">nuoK</name>
    <name evidence="10" type="ORF">FHR37_004286</name>
    <name evidence="11" type="ORF">SAMN05421678_103457</name>
</gene>
<dbReference type="GO" id="GO:0005886">
    <property type="term" value="C:plasma membrane"/>
    <property type="evidence" value="ECO:0007669"/>
    <property type="project" value="UniProtKB-SubCell"/>
</dbReference>
<evidence type="ECO:0000313" key="13">
    <source>
        <dbReference type="Proteomes" id="UP000533017"/>
    </source>
</evidence>
<evidence type="ECO:0000256" key="7">
    <source>
        <dbReference type="ARBA" id="ARBA00023136"/>
    </source>
</evidence>
<dbReference type="EMBL" id="FOOI01000003">
    <property type="protein sequence ID" value="SFG05194.1"/>
    <property type="molecule type" value="Genomic_DNA"/>
</dbReference>
<protein>
    <recommendedName>
        <fullName evidence="8">NADH-quinone oxidoreductase subunit K</fullName>
        <ecNumber evidence="8">7.1.1.-</ecNumber>
    </recommendedName>
    <alternativeName>
        <fullName evidence="8">NADH dehydrogenase I subunit K</fullName>
    </alternativeName>
    <alternativeName>
        <fullName evidence="8">NDH-1 subunit K</fullName>
    </alternativeName>
</protein>
<dbReference type="EC" id="7.1.1.-" evidence="8"/>
<comment type="function">
    <text evidence="8">NDH-1 shuttles electrons from NADH, via FMN and iron-sulfur (Fe-S) centers, to quinones in the respiratory chain. The immediate electron acceptor for the enzyme in this species is believed to be a menaquinone. Couples the redox reaction to proton translocation (for every two electrons transferred, four hydrogen ions are translocated across the cytoplasmic membrane), and thus conserves the redox energy in a proton gradient.</text>
</comment>
<keyword evidence="3 8" id="KW-0813">Transport</keyword>
<keyword evidence="7 8" id="KW-0472">Membrane</keyword>
<feature type="region of interest" description="Disordered" evidence="9">
    <location>
        <begin position="127"/>
        <end position="149"/>
    </location>
</feature>
<evidence type="ECO:0000256" key="1">
    <source>
        <dbReference type="ARBA" id="ARBA00004141"/>
    </source>
</evidence>
<evidence type="ECO:0000256" key="4">
    <source>
        <dbReference type="ARBA" id="ARBA00022692"/>
    </source>
</evidence>
<keyword evidence="8" id="KW-1278">Translocase</keyword>
<dbReference type="GO" id="GO:0048038">
    <property type="term" value="F:quinone binding"/>
    <property type="evidence" value="ECO:0007669"/>
    <property type="project" value="UniProtKB-KW"/>
</dbReference>
<reference evidence="10 13" key="2">
    <citation type="submission" date="2020-07" db="EMBL/GenBank/DDBJ databases">
        <title>Sequencing the genomes of 1000 actinobacteria strains.</title>
        <authorList>
            <person name="Klenk H.-P."/>
        </authorList>
    </citation>
    <scope>NUCLEOTIDE SEQUENCE [LARGE SCALE GENOMIC DNA]</scope>
    <source>
        <strain evidence="10 13">DSM 45117</strain>
    </source>
</reference>
<evidence type="ECO:0000256" key="9">
    <source>
        <dbReference type="SAM" id="MobiDB-lite"/>
    </source>
</evidence>
<dbReference type="GO" id="GO:0042773">
    <property type="term" value="P:ATP synthesis coupled electron transport"/>
    <property type="evidence" value="ECO:0007669"/>
    <property type="project" value="InterPro"/>
</dbReference>
<dbReference type="FunFam" id="1.10.287.3510:FF:000001">
    <property type="entry name" value="NADH-quinone oxidoreductase subunit K"/>
    <property type="match status" value="1"/>
</dbReference>
<dbReference type="AlphaFoldDB" id="A0A1I2NMT4"/>